<reference evidence="1" key="1">
    <citation type="submission" date="2021-05" db="EMBL/GenBank/DDBJ databases">
        <authorList>
            <person name="Scholz U."/>
            <person name="Mascher M."/>
            <person name="Fiebig A."/>
        </authorList>
    </citation>
    <scope>NUCLEOTIDE SEQUENCE [LARGE SCALE GENOMIC DNA]</scope>
</reference>
<sequence length="299" mass="34979">MDGTVVQSITPKVQAHKVRVNNASRFLVSPFDNLIKVNSDQENVYQKIMLSSKHIRPSQSNLKRYQIIKYTDNWVVTGDLADSIHVRGELSNHFMEVGIDYLRRTNKVEGKMIMPYQLSTFLIIGQFQKKVVVSYFKRRSDYSLSVMKQISFPVLEEVSRGTKEGNHWYCLSMNFQAERFEALDSMRGEGSESLTKHANALISKIKALWQIHYATSKVQIQDWELTIINVPVQENIFNCGFHVLYNIEYWDGQNIPQIGKGYAYKLRRIIPYKWITVDFNEEKNNWKENLNKNVIRKDK</sequence>
<evidence type="ECO:0000313" key="1">
    <source>
        <dbReference type="EnsemblPlants" id="AVESA.00010b.r2.4DG0777740.1.CDS"/>
    </source>
</evidence>
<organism evidence="1 2">
    <name type="scientific">Avena sativa</name>
    <name type="common">Oat</name>
    <dbReference type="NCBI Taxonomy" id="4498"/>
    <lineage>
        <taxon>Eukaryota</taxon>
        <taxon>Viridiplantae</taxon>
        <taxon>Streptophyta</taxon>
        <taxon>Embryophyta</taxon>
        <taxon>Tracheophyta</taxon>
        <taxon>Spermatophyta</taxon>
        <taxon>Magnoliopsida</taxon>
        <taxon>Liliopsida</taxon>
        <taxon>Poales</taxon>
        <taxon>Poaceae</taxon>
        <taxon>BOP clade</taxon>
        <taxon>Pooideae</taxon>
        <taxon>Poodae</taxon>
        <taxon>Poeae</taxon>
        <taxon>Poeae Chloroplast Group 1 (Aveneae type)</taxon>
        <taxon>Aveninae</taxon>
        <taxon>Avena</taxon>
    </lineage>
</organism>
<protein>
    <submittedName>
        <fullName evidence="1">Uncharacterized protein</fullName>
    </submittedName>
</protein>
<accession>A0ACD5XIA5</accession>
<reference evidence="1" key="2">
    <citation type="submission" date="2025-09" db="UniProtKB">
        <authorList>
            <consortium name="EnsemblPlants"/>
        </authorList>
    </citation>
    <scope>IDENTIFICATION</scope>
</reference>
<dbReference type="EnsemblPlants" id="AVESA.00010b.r2.4DG0777740.1">
    <property type="protein sequence ID" value="AVESA.00010b.r2.4DG0777740.1.CDS"/>
    <property type="gene ID" value="AVESA.00010b.r2.4DG0777740"/>
</dbReference>
<dbReference type="Proteomes" id="UP001732700">
    <property type="component" value="Chromosome 4D"/>
</dbReference>
<proteinExistence type="predicted"/>
<name>A0ACD5XIA5_AVESA</name>
<keyword evidence="2" id="KW-1185">Reference proteome</keyword>
<evidence type="ECO:0000313" key="2">
    <source>
        <dbReference type="Proteomes" id="UP001732700"/>
    </source>
</evidence>